<dbReference type="EMBL" id="CAAALY010263365">
    <property type="protein sequence ID" value="VEL40022.1"/>
    <property type="molecule type" value="Genomic_DNA"/>
</dbReference>
<gene>
    <name evidence="1" type="ORF">PXEA_LOCUS33462</name>
</gene>
<accession>A0A448XMB6</accession>
<comment type="caution">
    <text evidence="1">The sequence shown here is derived from an EMBL/GenBank/DDBJ whole genome shotgun (WGS) entry which is preliminary data.</text>
</comment>
<dbReference type="AlphaFoldDB" id="A0A448XMB6"/>
<keyword evidence="2" id="KW-1185">Reference proteome</keyword>
<evidence type="ECO:0000313" key="1">
    <source>
        <dbReference type="EMBL" id="VEL40022.1"/>
    </source>
</evidence>
<protein>
    <submittedName>
        <fullName evidence="1">Uncharacterized protein</fullName>
    </submittedName>
</protein>
<proteinExistence type="predicted"/>
<reference evidence="1" key="1">
    <citation type="submission" date="2018-11" db="EMBL/GenBank/DDBJ databases">
        <authorList>
            <consortium name="Pathogen Informatics"/>
        </authorList>
    </citation>
    <scope>NUCLEOTIDE SEQUENCE</scope>
</reference>
<name>A0A448XMB6_9PLAT</name>
<dbReference type="Proteomes" id="UP000784294">
    <property type="component" value="Unassembled WGS sequence"/>
</dbReference>
<organism evidence="1 2">
    <name type="scientific">Protopolystoma xenopodis</name>
    <dbReference type="NCBI Taxonomy" id="117903"/>
    <lineage>
        <taxon>Eukaryota</taxon>
        <taxon>Metazoa</taxon>
        <taxon>Spiralia</taxon>
        <taxon>Lophotrochozoa</taxon>
        <taxon>Platyhelminthes</taxon>
        <taxon>Monogenea</taxon>
        <taxon>Polyopisthocotylea</taxon>
        <taxon>Polystomatidea</taxon>
        <taxon>Polystomatidae</taxon>
        <taxon>Protopolystoma</taxon>
    </lineage>
</organism>
<evidence type="ECO:0000313" key="2">
    <source>
        <dbReference type="Proteomes" id="UP000784294"/>
    </source>
</evidence>
<sequence>MILTITTLGENQFAQQENSILEPETLICFTTGSNLASQPFIDPSRLSVRFRTADTIAHLFQQCRQWFSDHNGNLSVPLSRIWPSTSFSTRFFNESEQESENGETDDISAALDHIPNKRYSSLEPSAEQTIQPGFVSTTKESVTRLVNTQSTPSSLPVRQDRVYLRHLVDLVGILPVRTYSVYMAWPFSLFTNIRSREKVK</sequence>